<proteinExistence type="inferred from homology"/>
<dbReference type="KEGG" id="mlil:QLS71_003910"/>
<keyword evidence="5 8" id="KW-0812">Transmembrane</keyword>
<evidence type="ECO:0000256" key="7">
    <source>
        <dbReference type="ARBA" id="ARBA00023136"/>
    </source>
</evidence>
<feature type="transmembrane region" description="Helical" evidence="8">
    <location>
        <begin position="264"/>
        <end position="286"/>
    </location>
</feature>
<dbReference type="InterPro" id="IPR002549">
    <property type="entry name" value="AI-2E-like"/>
</dbReference>
<protein>
    <submittedName>
        <fullName evidence="9">AI-2E family transporter</fullName>
    </submittedName>
</protein>
<keyword evidence="10" id="KW-1185">Reference proteome</keyword>
<dbReference type="PANTHER" id="PTHR21716:SF53">
    <property type="entry name" value="PERMEASE PERM-RELATED"/>
    <property type="match status" value="1"/>
</dbReference>
<name>A0AAU7EI09_9FLAO</name>
<evidence type="ECO:0000313" key="9">
    <source>
        <dbReference type="EMBL" id="XBL15166.1"/>
    </source>
</evidence>
<dbReference type="GO" id="GO:0055085">
    <property type="term" value="P:transmembrane transport"/>
    <property type="evidence" value="ECO:0007669"/>
    <property type="project" value="TreeGrafter"/>
</dbReference>
<dbReference type="AlphaFoldDB" id="A0AAU7EI09"/>
<evidence type="ECO:0000256" key="4">
    <source>
        <dbReference type="ARBA" id="ARBA00022475"/>
    </source>
</evidence>
<evidence type="ECO:0000256" key="8">
    <source>
        <dbReference type="SAM" id="Phobius"/>
    </source>
</evidence>
<evidence type="ECO:0000256" key="3">
    <source>
        <dbReference type="ARBA" id="ARBA00022448"/>
    </source>
</evidence>
<comment type="subcellular location">
    <subcellularLocation>
        <location evidence="1">Cell membrane</location>
        <topology evidence="1">Multi-pass membrane protein</topology>
    </subcellularLocation>
</comment>
<feature type="transmembrane region" description="Helical" evidence="8">
    <location>
        <begin position="298"/>
        <end position="321"/>
    </location>
</feature>
<keyword evidence="7 8" id="KW-0472">Membrane</keyword>
<dbReference type="GO" id="GO:0005886">
    <property type="term" value="C:plasma membrane"/>
    <property type="evidence" value="ECO:0007669"/>
    <property type="project" value="UniProtKB-SubCell"/>
</dbReference>
<feature type="transmembrane region" description="Helical" evidence="8">
    <location>
        <begin position="201"/>
        <end position="223"/>
    </location>
</feature>
<comment type="similarity">
    <text evidence="2">Belongs to the autoinducer-2 exporter (AI-2E) (TC 2.A.86) family.</text>
</comment>
<sequence length="373" mass="42513">MNTKNYFNNRGLSLLWLIAVVFILYILKPFIVPILFAIILSVMIFPIQRFLEKRWRCNRLFATLTSLTTLFLLTALLFFLVSSRLMYFMDNSEVYSQKLGELFHKSINSLEQTFNIGNNRLFSQGEFKAENIIKDNLDKIGLVLFESSSLLSDLVLIPIYIFFFLYYRAFFRTFIYKAFKSKSKSFINNVLKKIYAIQQNYLLGLIKVIIIVGCLNSLGLLILGVGNPFFFGFLAAFLLLIPYIGVIIGSLLPAIIALATKDSAWYAFGVIAVFGFIQFLEGNFITPKITGSKVSVNAFVAITSLVLFSMLWGITGMILALPITATLKILFDNTPGYEAYGFLIGEPVDKHLQSRARIRLKKWKRIRKANNFV</sequence>
<gene>
    <name evidence="9" type="ORF">QLS71_003910</name>
</gene>
<evidence type="ECO:0000256" key="1">
    <source>
        <dbReference type="ARBA" id="ARBA00004651"/>
    </source>
</evidence>
<keyword evidence="4" id="KW-1003">Cell membrane</keyword>
<organism evidence="9 10">
    <name type="scientific">Mariniflexile litorale</name>
    <dbReference type="NCBI Taxonomy" id="3045158"/>
    <lineage>
        <taxon>Bacteria</taxon>
        <taxon>Pseudomonadati</taxon>
        <taxon>Bacteroidota</taxon>
        <taxon>Flavobacteriia</taxon>
        <taxon>Flavobacteriales</taxon>
        <taxon>Flavobacteriaceae</taxon>
        <taxon>Mariniflexile</taxon>
    </lineage>
</organism>
<evidence type="ECO:0000256" key="2">
    <source>
        <dbReference type="ARBA" id="ARBA00009773"/>
    </source>
</evidence>
<dbReference type="Pfam" id="PF01594">
    <property type="entry name" value="AI-2E_transport"/>
    <property type="match status" value="1"/>
</dbReference>
<dbReference type="EMBL" id="CP155618">
    <property type="protein sequence ID" value="XBL15166.1"/>
    <property type="molecule type" value="Genomic_DNA"/>
</dbReference>
<dbReference type="RefSeq" id="WP_308990608.1">
    <property type="nucleotide sequence ID" value="NZ_CP155618.1"/>
</dbReference>
<accession>A0AAU7EI09</accession>
<evidence type="ECO:0000256" key="6">
    <source>
        <dbReference type="ARBA" id="ARBA00022989"/>
    </source>
</evidence>
<dbReference type="PANTHER" id="PTHR21716">
    <property type="entry name" value="TRANSMEMBRANE PROTEIN"/>
    <property type="match status" value="1"/>
</dbReference>
<feature type="transmembrane region" description="Helical" evidence="8">
    <location>
        <begin position="59"/>
        <end position="81"/>
    </location>
</feature>
<evidence type="ECO:0000313" key="10">
    <source>
        <dbReference type="Proteomes" id="UP001224325"/>
    </source>
</evidence>
<keyword evidence="6 8" id="KW-1133">Transmembrane helix</keyword>
<feature type="transmembrane region" description="Helical" evidence="8">
    <location>
        <begin position="14"/>
        <end position="47"/>
    </location>
</feature>
<reference evidence="9" key="1">
    <citation type="submission" date="2024-04" db="EMBL/GenBank/DDBJ databases">
        <title>Mariniflexile litorale, isolated from the shallow sediments of the Sea of Japan.</title>
        <authorList>
            <person name="Romanenko L."/>
            <person name="Isaeva M."/>
        </authorList>
    </citation>
    <scope>NUCLEOTIDE SEQUENCE [LARGE SCALE GENOMIC DNA]</scope>
    <source>
        <strain evidence="9">KMM 9835</strain>
    </source>
</reference>
<evidence type="ECO:0000256" key="5">
    <source>
        <dbReference type="ARBA" id="ARBA00022692"/>
    </source>
</evidence>
<feature type="transmembrane region" description="Helical" evidence="8">
    <location>
        <begin position="229"/>
        <end position="252"/>
    </location>
</feature>
<dbReference type="Proteomes" id="UP001224325">
    <property type="component" value="Chromosome"/>
</dbReference>
<keyword evidence="3" id="KW-0813">Transport</keyword>
<feature type="transmembrane region" description="Helical" evidence="8">
    <location>
        <begin position="154"/>
        <end position="175"/>
    </location>
</feature>